<name>A0A1S2UBG9_9PSED</name>
<reference evidence="3 5" key="2">
    <citation type="submission" date="2016-10" db="EMBL/GenBank/DDBJ databases">
        <authorList>
            <person name="Varghese N."/>
            <person name="Submissions S."/>
        </authorList>
    </citation>
    <scope>NUCLEOTIDE SEQUENCE [LARGE SCALE GENOMIC DNA]</scope>
    <source>
        <strain evidence="3 5">BS2773</strain>
    </source>
</reference>
<dbReference type="EMBL" id="FNTS01000002">
    <property type="protein sequence ID" value="SEE39742.1"/>
    <property type="molecule type" value="Genomic_DNA"/>
</dbReference>
<dbReference type="RefSeq" id="WP_071487678.1">
    <property type="nucleotide sequence ID" value="NZ_FNTS01000002.1"/>
</dbReference>
<evidence type="ECO:0000313" key="5">
    <source>
        <dbReference type="Proteomes" id="UP000182179"/>
    </source>
</evidence>
<keyword evidence="5" id="KW-1185">Reference proteome</keyword>
<dbReference type="EMBL" id="MDDR01000066">
    <property type="protein sequence ID" value="OIN43258.1"/>
    <property type="molecule type" value="Genomic_DNA"/>
</dbReference>
<feature type="domain" description="Dermonecrotic toxin N-terminal" evidence="1">
    <location>
        <begin position="763"/>
        <end position="1016"/>
    </location>
</feature>
<dbReference type="Proteomes" id="UP000181661">
    <property type="component" value="Unassembled WGS sequence"/>
</dbReference>
<dbReference type="OrthoDB" id="7033233at2"/>
<gene>
    <name evidence="2" type="ORF">BFL40_31885</name>
    <name evidence="3" type="ORF">SAMN04515675_5320</name>
</gene>
<reference evidence="2 4" key="1">
    <citation type="submission" date="2016-08" db="EMBL/GenBank/DDBJ databases">
        <title>Draft genome sequence of Pseudomonas costantinii LMG 22119, type strain isolated from cultivated mushroom (Agaricus bisporus) sporophores.</title>
        <authorList>
            <person name="Tambong J.T."/>
        </authorList>
    </citation>
    <scope>NUCLEOTIDE SEQUENCE [LARGE SCALE GENOMIC DNA]</scope>
    <source>
        <strain evidence="2 4">LMG 22119</strain>
    </source>
</reference>
<organism evidence="2 4">
    <name type="scientific">Pseudomonas costantinii</name>
    <dbReference type="NCBI Taxonomy" id="168469"/>
    <lineage>
        <taxon>Bacteria</taxon>
        <taxon>Pseudomonadati</taxon>
        <taxon>Pseudomonadota</taxon>
        <taxon>Gammaproteobacteria</taxon>
        <taxon>Pseudomonadales</taxon>
        <taxon>Pseudomonadaceae</taxon>
        <taxon>Pseudomonas</taxon>
    </lineage>
</organism>
<comment type="caution">
    <text evidence="2">The sequence shown here is derived from an EMBL/GenBank/DDBJ whole genome shotgun (WGS) entry which is preliminary data.</text>
</comment>
<evidence type="ECO:0000313" key="2">
    <source>
        <dbReference type="EMBL" id="OIN43258.1"/>
    </source>
</evidence>
<protein>
    <recommendedName>
        <fullName evidence="1">Dermonecrotic toxin N-terminal domain-containing protein</fullName>
    </recommendedName>
</protein>
<feature type="domain" description="Dermonecrotic toxin N-terminal" evidence="1">
    <location>
        <begin position="73"/>
        <end position="285"/>
    </location>
</feature>
<evidence type="ECO:0000313" key="3">
    <source>
        <dbReference type="EMBL" id="SEE39742.1"/>
    </source>
</evidence>
<sequence length="1741" mass="193554">MSPDTGEPDIAAEAVREEIRNQLRWRINACTHPSRLINQIALADLRCGESTQALSYLIGRSPKVLNVLRAALRKVFKVDPDSLLFTEPKPPGAPEKVDTLTDRALLLLVKPSVAINVNSFTALSVKGDPDRRLPYTPLEVLQQVIAMPLSDRLARAHKTYWNTLAQGSWLTRRERWVELHTALFADRAFIARQLDELSSAGMVMVQAIIDAPAAEARRRAGGDWARVQVGQLMWPGSPAVAIPGALHIYREGEPVEAPHVIYLPGVERNFYEFPSFTVLQCGLLELGRACFHQLWQCLPLNRRNGLCPPTGLSPATGFARGLEIVGDALAQGARALLEGQWDNEVACALTINLMHVFSTVRPRPQPLDAVPFLKHVEGTRKQLIGGARLGHIRDQILKWDQQRRSAEIVFAGMRPGLALLTQQQQVKRFEKGLVVLLAPDDPGALTSGYKELLLLVSQIEAHAQALSALVKDASQRALDLAFWAERPGGSGTPRRASVFMSIQAEALRCEVQLQHRLKLLGTAHRDLMIEVIEQPLATRRSDSQTRVMSIAIGNEPDAFYPLHNVWVVTTAAAVRVPTRQHPVVLCAFGEEGGVIAFSGLDALTQGLKASLGSRDDSVLWGYVERDKRRDLRAHAVREALSVRYVDIKGKPAFAALRKLLGTYDRLHKSTEEITRIFSEVTDAALSRSLLMVELEGYLKVPVSSVLNQALANVELIRKIASESKRLPTGLASASRAQRKGFRRVWRLYLSSAFAFGRRLEHCLPDLGSFARRALIARLSQDGMPLQLDIDQPLIDMPDDVHGRFCGWESTCAPGDRKQILTPTPERTTFSLLQLALHNLDPKAPWTKWRFNRARYLQPDWKQRLNADYLINMVSSLDIGGQYDTLINTTFYPSVGADHMPSEGRIPELLNRTLQAGFKHHLYSAAQRGLTVNAQSVLRTAMAARTPQDLLKNQHRLQVHVVHLVGHTMQHDRYIAGIVVVQDMHTGLCVVYWPEAPQGWVLTEHSSLKQARDELNRIGALPDSIKVLARQIAPGWAFEAITHHPAASGTDQAFNVLDIAPGVFMLMGVLRGTEFIRSFSVKHLEPTALLDEIEKIILEQVASDPQDWLAVVATSHSDAQALLYRASVLELQRQAQAVSRSGKELEKYRIQRLGEQSDTRNRRIVAFFSPLFGLLNEVYELLLAARQYHRYGDVRDAVDVGFMTFFLVVDLLSNLIPGPKKPGVAASRVVRPVSRAALGRIHRLRMTAQGGLPRLAPPPGTPLKTLAHFKIKGVPEGAVALKGPGDTGVYAKDGALFVEDGTHHYPVYRRSNEQLFRLKNQQVAGQDELILNIHQPGEWLLGADAPQPLAGTSSGVLNPWRAPVSPPPDWWPPILRTATESSILQSTTVADHWVSWRMPAPNIWQLTSPAPGVFHVPVDAQGFSYNIVRIAPPNTGMGDPLSGYYRLLPEGNQAPLNRIVFMTRNEPLVSWAVVDIERWTSTARHDQPLPVSFTSGNEWVPHAPLFDRPLAQDVGEAFPTMTSTSRDFTVARMVELSGPGRSATATHLLNLRATLDGWLPSPPARRGQTDDLLRMLRPIERRGENLFIGYDGKAPGLTRVDFEVPGLDRSLRPSGFHLQRARYAAQLEAVNRTLEQQGFSVHELRVSRGGRPTNELVATHPNSNTLYYLSVHWVEKGSIKFYKRLTNDWLNKVISRYPGSPTFKRVKSAMEQGRLVRIVAGIQWPVSGTLPPSVYFVKVNPS</sequence>
<dbReference type="Pfam" id="PF20178">
    <property type="entry name" value="ToxA_N"/>
    <property type="match status" value="2"/>
</dbReference>
<proteinExistence type="predicted"/>
<evidence type="ECO:0000259" key="1">
    <source>
        <dbReference type="Pfam" id="PF20178"/>
    </source>
</evidence>
<evidence type="ECO:0000313" key="4">
    <source>
        <dbReference type="Proteomes" id="UP000181661"/>
    </source>
</evidence>
<accession>A0A1S2UBG9</accession>
<dbReference type="Proteomes" id="UP000182179">
    <property type="component" value="Unassembled WGS sequence"/>
</dbReference>
<dbReference type="InterPro" id="IPR046673">
    <property type="entry name" value="ToxA_N"/>
</dbReference>